<dbReference type="InterPro" id="IPR010016">
    <property type="entry name" value="PxpB"/>
</dbReference>
<dbReference type="SMART" id="SM00796">
    <property type="entry name" value="AHS1"/>
    <property type="match status" value="1"/>
</dbReference>
<sequence>MALPRLLDAGEAALVAEFGDRVDPAISDRVLGLDDALRADPPAGLRETVPTYRSLMIHYDPLVLDRDALAARVRALAEGMEAGGEGAGRHAGARWTLPVCYDPDLAEDIGAVAEAIGRPAAEVAALHAGAEYRVYMYGFAPGFAYLGGLPEALAVSRRATPRPPHPANALMIGGGLAAVATVPMPTGWYVVGRTPVRLYRPDQDDPFPVAVGDTLRFSPVDAATFASLEARAAAGESVARREP</sequence>
<keyword evidence="1" id="KW-0547">Nucleotide-binding</keyword>
<gene>
    <name evidence="5" type="primary">pxpB</name>
    <name evidence="5" type="ORF">GMJLKIPL_3563</name>
</gene>
<evidence type="ECO:0000313" key="5">
    <source>
        <dbReference type="EMBL" id="GJE01629.1"/>
    </source>
</evidence>
<evidence type="ECO:0000313" key="6">
    <source>
        <dbReference type="Proteomes" id="UP001055153"/>
    </source>
</evidence>
<reference evidence="5" key="1">
    <citation type="journal article" date="2021" name="Front. Microbiol.">
        <title>Comprehensive Comparative Genomics and Phenotyping of Methylobacterium Species.</title>
        <authorList>
            <person name="Alessa O."/>
            <person name="Ogura Y."/>
            <person name="Fujitani Y."/>
            <person name="Takami H."/>
            <person name="Hayashi T."/>
            <person name="Sahin N."/>
            <person name="Tani A."/>
        </authorList>
    </citation>
    <scope>NUCLEOTIDE SEQUENCE</scope>
    <source>
        <strain evidence="5">DSM 17168</strain>
    </source>
</reference>
<dbReference type="Pfam" id="PF02682">
    <property type="entry name" value="CT_C_D"/>
    <property type="match status" value="1"/>
</dbReference>
<organism evidence="5 6">
    <name type="scientific">Methylobacterium isbiliense</name>
    <dbReference type="NCBI Taxonomy" id="315478"/>
    <lineage>
        <taxon>Bacteria</taxon>
        <taxon>Pseudomonadati</taxon>
        <taxon>Pseudomonadota</taxon>
        <taxon>Alphaproteobacteria</taxon>
        <taxon>Hyphomicrobiales</taxon>
        <taxon>Methylobacteriaceae</taxon>
        <taxon>Methylobacterium</taxon>
    </lineage>
</organism>
<name>A0ABQ4SIM3_9HYPH</name>
<evidence type="ECO:0000256" key="2">
    <source>
        <dbReference type="ARBA" id="ARBA00022801"/>
    </source>
</evidence>
<comment type="caution">
    <text evidence="5">The sequence shown here is derived from an EMBL/GenBank/DDBJ whole genome shotgun (WGS) entry which is preliminary data.</text>
</comment>
<accession>A0ABQ4SIM3</accession>
<dbReference type="Gene3D" id="3.30.1360.40">
    <property type="match status" value="1"/>
</dbReference>
<evidence type="ECO:0000259" key="4">
    <source>
        <dbReference type="SMART" id="SM00796"/>
    </source>
</evidence>
<reference evidence="5" key="2">
    <citation type="submission" date="2021-08" db="EMBL/GenBank/DDBJ databases">
        <authorList>
            <person name="Tani A."/>
            <person name="Ola A."/>
            <person name="Ogura Y."/>
            <person name="Katsura K."/>
            <person name="Hayashi T."/>
        </authorList>
    </citation>
    <scope>NUCLEOTIDE SEQUENCE</scope>
    <source>
        <strain evidence="5">DSM 17168</strain>
    </source>
</reference>
<evidence type="ECO:0000256" key="3">
    <source>
        <dbReference type="ARBA" id="ARBA00022840"/>
    </source>
</evidence>
<keyword evidence="6" id="KW-1185">Reference proteome</keyword>
<dbReference type="PANTHER" id="PTHR34698:SF2">
    <property type="entry name" value="5-OXOPROLINASE SUBUNIT B"/>
    <property type="match status" value="1"/>
</dbReference>
<dbReference type="EMBL" id="BPQQ01000040">
    <property type="protein sequence ID" value="GJE01629.1"/>
    <property type="molecule type" value="Genomic_DNA"/>
</dbReference>
<protein>
    <submittedName>
        <fullName evidence="5">5-oxoprolinase subunit B</fullName>
    </submittedName>
</protein>
<dbReference type="InterPro" id="IPR003833">
    <property type="entry name" value="CT_C_D"/>
</dbReference>
<dbReference type="SUPFAM" id="SSF160467">
    <property type="entry name" value="PH0987 N-terminal domain-like"/>
    <property type="match status" value="1"/>
</dbReference>
<dbReference type="Gene3D" id="2.40.100.10">
    <property type="entry name" value="Cyclophilin-like"/>
    <property type="match status" value="1"/>
</dbReference>
<feature type="domain" description="Carboxyltransferase" evidence="4">
    <location>
        <begin position="4"/>
        <end position="209"/>
    </location>
</feature>
<dbReference type="SUPFAM" id="SSF50891">
    <property type="entry name" value="Cyclophilin-like"/>
    <property type="match status" value="1"/>
</dbReference>
<dbReference type="RefSeq" id="WP_238236646.1">
    <property type="nucleotide sequence ID" value="NZ_BPQQ01000040.1"/>
</dbReference>
<dbReference type="PANTHER" id="PTHR34698">
    <property type="entry name" value="5-OXOPROLINASE SUBUNIT B"/>
    <property type="match status" value="1"/>
</dbReference>
<keyword evidence="3" id="KW-0067">ATP-binding</keyword>
<dbReference type="InterPro" id="IPR029000">
    <property type="entry name" value="Cyclophilin-like_dom_sf"/>
</dbReference>
<dbReference type="Proteomes" id="UP001055153">
    <property type="component" value="Unassembled WGS sequence"/>
</dbReference>
<evidence type="ECO:0000256" key="1">
    <source>
        <dbReference type="ARBA" id="ARBA00022741"/>
    </source>
</evidence>
<proteinExistence type="predicted"/>
<keyword evidence="2" id="KW-0378">Hydrolase</keyword>